<evidence type="ECO:0000313" key="2">
    <source>
        <dbReference type="Proteomes" id="UP000192050"/>
    </source>
</evidence>
<protein>
    <submittedName>
        <fullName evidence="1">Uncharacterized protein</fullName>
    </submittedName>
</protein>
<proteinExistence type="predicted"/>
<dbReference type="STRING" id="74969.FAD_0252"/>
<sequence>MNSNVLYHFLRKIRRTETFILWDVITVHMTVRPKKVTRKDGNTYYSLVDEKRVKGKVVQKYVGYLGKDLHSKNEIKLEDILPYIKRLLDKKISQEDIDSILKKIGIEYDSWPITKIMIENDLKLKKTFLRLK</sequence>
<evidence type="ECO:0000313" key="1">
    <source>
        <dbReference type="EMBL" id="ARD84176.1"/>
    </source>
</evidence>
<accession>A0A1V0N258</accession>
<reference evidence="1 2" key="1">
    <citation type="submission" date="2011-10" db="EMBL/GenBank/DDBJ databases">
        <title>Metabolic and evolutionary patterns in the extreme acidophile Ferroplasma acidiphilum.</title>
        <authorList>
            <person name="Golyshina O.V."/>
            <person name="Kozyavkin S.A."/>
            <person name="Tatusov R.L."/>
            <person name="Slesarev A.I."/>
            <person name="Golyshin P.N."/>
        </authorList>
    </citation>
    <scope>NUCLEOTIDE SEQUENCE [LARGE SCALE GENOMIC DNA]</scope>
    <source>
        <strain evidence="2">Y</strain>
    </source>
</reference>
<gene>
    <name evidence="1" type="ORF">FAD_0252</name>
</gene>
<dbReference type="KEGG" id="fai:FAD_0252"/>
<keyword evidence="2" id="KW-1185">Reference proteome</keyword>
<dbReference type="EMBL" id="CP015363">
    <property type="protein sequence ID" value="ARD84176.1"/>
    <property type="molecule type" value="Genomic_DNA"/>
</dbReference>
<dbReference type="Proteomes" id="UP000192050">
    <property type="component" value="Chromosome"/>
</dbReference>
<dbReference type="AlphaFoldDB" id="A0A1V0N258"/>
<name>A0A1V0N258_9ARCH</name>
<organism evidence="1 2">
    <name type="scientific">Ferroplasma acidiphilum</name>
    <dbReference type="NCBI Taxonomy" id="74969"/>
    <lineage>
        <taxon>Archaea</taxon>
        <taxon>Methanobacteriati</taxon>
        <taxon>Thermoplasmatota</taxon>
        <taxon>Thermoplasmata</taxon>
        <taxon>Thermoplasmatales</taxon>
        <taxon>Ferroplasmaceae</taxon>
        <taxon>Ferroplasma</taxon>
    </lineage>
</organism>